<dbReference type="AlphaFoldDB" id="A0A1J1HX13"/>
<reference evidence="1 2" key="1">
    <citation type="submission" date="2015-04" db="EMBL/GenBank/DDBJ databases">
        <authorList>
            <person name="Syromyatnikov M.Y."/>
            <person name="Popov V.N."/>
        </authorList>
    </citation>
    <scope>NUCLEOTIDE SEQUENCE [LARGE SCALE GENOMIC DNA]</scope>
</reference>
<dbReference type="Proteomes" id="UP000183832">
    <property type="component" value="Unassembled WGS sequence"/>
</dbReference>
<keyword evidence="2" id="KW-1185">Reference proteome</keyword>
<gene>
    <name evidence="1" type="ORF">CLUMA_CG006185</name>
</gene>
<evidence type="ECO:0000313" key="1">
    <source>
        <dbReference type="EMBL" id="CRK92616.1"/>
    </source>
</evidence>
<sequence>MKLNLHNLNHCDWLTSVHSAIQSQHQNQVGASPKDNKKNYLKFKMSTKRLQFCEICWNTLCPVYEYTSKLLQDDEALH</sequence>
<organism evidence="1 2">
    <name type="scientific">Clunio marinus</name>
    <dbReference type="NCBI Taxonomy" id="568069"/>
    <lineage>
        <taxon>Eukaryota</taxon>
        <taxon>Metazoa</taxon>
        <taxon>Ecdysozoa</taxon>
        <taxon>Arthropoda</taxon>
        <taxon>Hexapoda</taxon>
        <taxon>Insecta</taxon>
        <taxon>Pterygota</taxon>
        <taxon>Neoptera</taxon>
        <taxon>Endopterygota</taxon>
        <taxon>Diptera</taxon>
        <taxon>Nematocera</taxon>
        <taxon>Chironomoidea</taxon>
        <taxon>Chironomidae</taxon>
        <taxon>Clunio</taxon>
    </lineage>
</organism>
<dbReference type="EMBL" id="CVRI01000033">
    <property type="protein sequence ID" value="CRK92616.1"/>
    <property type="molecule type" value="Genomic_DNA"/>
</dbReference>
<protein>
    <submittedName>
        <fullName evidence="1">CLUMA_CG006185, isoform A</fullName>
    </submittedName>
</protein>
<proteinExistence type="predicted"/>
<name>A0A1J1HX13_9DIPT</name>
<accession>A0A1J1HX13</accession>
<evidence type="ECO:0000313" key="2">
    <source>
        <dbReference type="Proteomes" id="UP000183832"/>
    </source>
</evidence>